<evidence type="ECO:0000256" key="3">
    <source>
        <dbReference type="ARBA" id="ARBA00022553"/>
    </source>
</evidence>
<dbReference type="Proteomes" id="UP000078459">
    <property type="component" value="Unassembled WGS sequence"/>
</dbReference>
<evidence type="ECO:0000256" key="2">
    <source>
        <dbReference type="ARBA" id="ARBA00012438"/>
    </source>
</evidence>
<reference evidence="9 10" key="1">
    <citation type="submission" date="2016-04" db="EMBL/GenBank/DDBJ databases">
        <authorList>
            <person name="Evans L.H."/>
            <person name="Alamgir A."/>
            <person name="Owens N."/>
            <person name="Weber N.D."/>
            <person name="Virtaneva K."/>
            <person name="Barbian K."/>
            <person name="Babar A."/>
            <person name="Rosenke K."/>
        </authorList>
    </citation>
    <scope>NUCLEOTIDE SEQUENCE [LARGE SCALE GENOMIC DNA]</scope>
    <source>
        <strain evidence="9 10">CCM 8644</strain>
    </source>
</reference>
<dbReference type="AlphaFoldDB" id="A0A179DF92"/>
<dbReference type="SUPFAM" id="SSF55785">
    <property type="entry name" value="PYP-like sensor domain (PAS domain)"/>
    <property type="match status" value="1"/>
</dbReference>
<dbReference type="InterPro" id="IPR036097">
    <property type="entry name" value="HisK_dim/P_sf"/>
</dbReference>
<dbReference type="EMBL" id="LWHJ01000027">
    <property type="protein sequence ID" value="OAQ39574.1"/>
    <property type="molecule type" value="Genomic_DNA"/>
</dbReference>
<dbReference type="PROSITE" id="PS50112">
    <property type="entry name" value="PAS"/>
    <property type="match status" value="1"/>
</dbReference>
<dbReference type="InterPro" id="IPR035965">
    <property type="entry name" value="PAS-like_dom_sf"/>
</dbReference>
<dbReference type="GO" id="GO:0000155">
    <property type="term" value="F:phosphorelay sensor kinase activity"/>
    <property type="evidence" value="ECO:0007669"/>
    <property type="project" value="InterPro"/>
</dbReference>
<keyword evidence="5" id="KW-0418">Kinase</keyword>
<name>A0A179DF92_9SPHI</name>
<dbReference type="PROSITE" id="PS50109">
    <property type="entry name" value="HIS_KIN"/>
    <property type="match status" value="1"/>
</dbReference>
<dbReference type="RefSeq" id="WP_082911381.1">
    <property type="nucleotide sequence ID" value="NZ_LWHJ01000027.1"/>
</dbReference>
<dbReference type="InterPro" id="IPR003594">
    <property type="entry name" value="HATPase_dom"/>
</dbReference>
<reference evidence="9 10" key="2">
    <citation type="submission" date="2016-06" db="EMBL/GenBank/DDBJ databases">
        <title>Pedobacter psychrophilus sp. nov., isolated from Antarctic fragmentary rock.</title>
        <authorList>
            <person name="Svec P."/>
        </authorList>
    </citation>
    <scope>NUCLEOTIDE SEQUENCE [LARGE SCALE GENOMIC DNA]</scope>
    <source>
        <strain evidence="9 10">CCM 8644</strain>
    </source>
</reference>
<dbReference type="Gene3D" id="3.30.565.10">
    <property type="entry name" value="Histidine kinase-like ATPase, C-terminal domain"/>
    <property type="match status" value="1"/>
</dbReference>
<dbReference type="InterPro" id="IPR036890">
    <property type="entry name" value="HATPase_C_sf"/>
</dbReference>
<evidence type="ECO:0000259" key="8">
    <source>
        <dbReference type="PROSITE" id="PS50113"/>
    </source>
</evidence>
<dbReference type="CDD" id="cd00130">
    <property type="entry name" value="PAS"/>
    <property type="match status" value="1"/>
</dbReference>
<dbReference type="PANTHER" id="PTHR43304:SF1">
    <property type="entry name" value="PAC DOMAIN-CONTAINING PROTEIN"/>
    <property type="match status" value="1"/>
</dbReference>
<evidence type="ECO:0000313" key="9">
    <source>
        <dbReference type="EMBL" id="OAQ39574.1"/>
    </source>
</evidence>
<sequence length="374" mass="43002">MLNQAVSSDHENNQFLEDDKAFINDLTSLYYNTHDLLCIADFNAKFKRVNPAVIKTLGYSEEELFSHSINHFVHPDDKNNTVRTRDEMFKGKPLLNYENRYITKSGEIVWLSWTSIPITDRQLVFAIAKDITLRKKIEEEKNQLYQKLEVVNKELKYFARVASHDLRAPISNILALFDLMDQTKVEDIETLNIITLIQKSTESVFSKLEKYIDDLQNKERAHHLKTNENISDISKNIIESIENLLKKQNAKVVLNFLAFDTIPFDKGYLSSIIQNLVTNAVKYSSPNRTPEIKISTRILDHKKQLLVSDNGLGMDLNLVKNKIFGLNETFHQNKDGRGLGLYLVKTQIEEMGGIIEVETQVDKGTTFIVTFAND</sequence>
<feature type="domain" description="PAC" evidence="8">
    <location>
        <begin position="95"/>
        <end position="143"/>
    </location>
</feature>
<accession>A0A179DF92</accession>
<dbReference type="InterPro" id="IPR013655">
    <property type="entry name" value="PAS_fold_3"/>
</dbReference>
<dbReference type="PRINTS" id="PR00344">
    <property type="entry name" value="BCTRLSENSOR"/>
</dbReference>
<evidence type="ECO:0000256" key="4">
    <source>
        <dbReference type="ARBA" id="ARBA00022679"/>
    </source>
</evidence>
<dbReference type="EC" id="2.7.13.3" evidence="2"/>
<dbReference type="NCBIfam" id="TIGR00229">
    <property type="entry name" value="sensory_box"/>
    <property type="match status" value="1"/>
</dbReference>
<comment type="caution">
    <text evidence="9">The sequence shown here is derived from an EMBL/GenBank/DDBJ whole genome shotgun (WGS) entry which is preliminary data.</text>
</comment>
<dbReference type="SUPFAM" id="SSF47384">
    <property type="entry name" value="Homodimeric domain of signal transducing histidine kinase"/>
    <property type="match status" value="1"/>
</dbReference>
<dbReference type="Gene3D" id="3.30.450.20">
    <property type="entry name" value="PAS domain"/>
    <property type="match status" value="1"/>
</dbReference>
<comment type="catalytic activity">
    <reaction evidence="1">
        <text>ATP + protein L-histidine = ADP + protein N-phospho-L-histidine.</text>
        <dbReference type="EC" id="2.7.13.3"/>
    </reaction>
</comment>
<dbReference type="SMART" id="SM00086">
    <property type="entry name" value="PAC"/>
    <property type="match status" value="1"/>
</dbReference>
<dbReference type="SMART" id="SM00387">
    <property type="entry name" value="HATPase_c"/>
    <property type="match status" value="1"/>
</dbReference>
<dbReference type="PANTHER" id="PTHR43304">
    <property type="entry name" value="PHYTOCHROME-LIKE PROTEIN CPH1"/>
    <property type="match status" value="1"/>
</dbReference>
<dbReference type="InterPro" id="IPR005467">
    <property type="entry name" value="His_kinase_dom"/>
</dbReference>
<dbReference type="PROSITE" id="PS50113">
    <property type="entry name" value="PAC"/>
    <property type="match status" value="1"/>
</dbReference>
<dbReference type="InterPro" id="IPR004358">
    <property type="entry name" value="Sig_transdc_His_kin-like_C"/>
</dbReference>
<dbReference type="Pfam" id="PF02518">
    <property type="entry name" value="HATPase_c"/>
    <property type="match status" value="1"/>
</dbReference>
<feature type="domain" description="Histidine kinase" evidence="6">
    <location>
        <begin position="161"/>
        <end position="374"/>
    </location>
</feature>
<evidence type="ECO:0000259" key="7">
    <source>
        <dbReference type="PROSITE" id="PS50112"/>
    </source>
</evidence>
<dbReference type="SMART" id="SM00091">
    <property type="entry name" value="PAS"/>
    <property type="match status" value="1"/>
</dbReference>
<organism evidence="9 10">
    <name type="scientific">Pedobacter psychrophilus</name>
    <dbReference type="NCBI Taxonomy" id="1826909"/>
    <lineage>
        <taxon>Bacteria</taxon>
        <taxon>Pseudomonadati</taxon>
        <taxon>Bacteroidota</taxon>
        <taxon>Sphingobacteriia</taxon>
        <taxon>Sphingobacteriales</taxon>
        <taxon>Sphingobacteriaceae</taxon>
        <taxon>Pedobacter</taxon>
    </lineage>
</organism>
<dbReference type="SUPFAM" id="SSF55874">
    <property type="entry name" value="ATPase domain of HSP90 chaperone/DNA topoisomerase II/histidine kinase"/>
    <property type="match status" value="1"/>
</dbReference>
<evidence type="ECO:0000313" key="10">
    <source>
        <dbReference type="Proteomes" id="UP000078459"/>
    </source>
</evidence>
<feature type="domain" description="PAS" evidence="7">
    <location>
        <begin position="39"/>
        <end position="92"/>
    </location>
</feature>
<dbReference type="InterPro" id="IPR000700">
    <property type="entry name" value="PAS-assoc_C"/>
</dbReference>
<evidence type="ECO:0000256" key="5">
    <source>
        <dbReference type="ARBA" id="ARBA00022777"/>
    </source>
</evidence>
<evidence type="ECO:0000256" key="1">
    <source>
        <dbReference type="ARBA" id="ARBA00000085"/>
    </source>
</evidence>
<proteinExistence type="predicted"/>
<dbReference type="Pfam" id="PF08447">
    <property type="entry name" value="PAS_3"/>
    <property type="match status" value="1"/>
</dbReference>
<dbReference type="InterPro" id="IPR052162">
    <property type="entry name" value="Sensor_kinase/Photoreceptor"/>
</dbReference>
<protein>
    <recommendedName>
        <fullName evidence="2">histidine kinase</fullName>
        <ecNumber evidence="2">2.7.13.3</ecNumber>
    </recommendedName>
</protein>
<gene>
    <name evidence="9" type="ORF">A5893_08245</name>
</gene>
<dbReference type="OrthoDB" id="1522284at2"/>
<keyword evidence="4" id="KW-0808">Transferase</keyword>
<dbReference type="STRING" id="1826909.A5893_08245"/>
<keyword evidence="3" id="KW-0597">Phosphoprotein</keyword>
<dbReference type="InterPro" id="IPR003661">
    <property type="entry name" value="HisK_dim/P_dom"/>
</dbReference>
<dbReference type="CDD" id="cd00082">
    <property type="entry name" value="HisKA"/>
    <property type="match status" value="1"/>
</dbReference>
<keyword evidence="10" id="KW-1185">Reference proteome</keyword>
<dbReference type="InterPro" id="IPR001610">
    <property type="entry name" value="PAC"/>
</dbReference>
<evidence type="ECO:0000259" key="6">
    <source>
        <dbReference type="PROSITE" id="PS50109"/>
    </source>
</evidence>
<dbReference type="InterPro" id="IPR000014">
    <property type="entry name" value="PAS"/>
</dbReference>